<evidence type="ECO:0008006" key="4">
    <source>
        <dbReference type="Google" id="ProtNLM"/>
    </source>
</evidence>
<dbReference type="EMBL" id="JADMLG010000010">
    <property type="protein sequence ID" value="MBH0779231.1"/>
    <property type="molecule type" value="Genomic_DNA"/>
</dbReference>
<organism evidence="2 3">
    <name type="scientific">Nocardia bovistercoris</name>
    <dbReference type="NCBI Taxonomy" id="2785916"/>
    <lineage>
        <taxon>Bacteria</taxon>
        <taxon>Bacillati</taxon>
        <taxon>Actinomycetota</taxon>
        <taxon>Actinomycetes</taxon>
        <taxon>Mycobacteriales</taxon>
        <taxon>Nocardiaceae</taxon>
        <taxon>Nocardia</taxon>
    </lineage>
</organism>
<proteinExistence type="predicted"/>
<dbReference type="SUPFAM" id="SSF53474">
    <property type="entry name" value="alpha/beta-Hydrolases"/>
    <property type="match status" value="1"/>
</dbReference>
<evidence type="ECO:0000313" key="2">
    <source>
        <dbReference type="EMBL" id="MBH0779231.1"/>
    </source>
</evidence>
<dbReference type="RefSeq" id="WP_196151551.1">
    <property type="nucleotide sequence ID" value="NZ_JADMLG010000010.1"/>
</dbReference>
<reference evidence="2" key="1">
    <citation type="submission" date="2020-11" db="EMBL/GenBank/DDBJ databases">
        <title>Nocardia NEAU-351.nov., a novel actinomycete isolated from the cow dung.</title>
        <authorList>
            <person name="Zhang X."/>
        </authorList>
    </citation>
    <scope>NUCLEOTIDE SEQUENCE</scope>
    <source>
        <strain evidence="2">NEAU-351</strain>
    </source>
</reference>
<evidence type="ECO:0000256" key="1">
    <source>
        <dbReference type="SAM" id="MobiDB-lite"/>
    </source>
</evidence>
<protein>
    <recommendedName>
        <fullName evidence="4">Serine-threonine protein kinase</fullName>
    </recommendedName>
</protein>
<gene>
    <name evidence="2" type="ORF">IT779_23460</name>
</gene>
<dbReference type="Proteomes" id="UP000655751">
    <property type="component" value="Unassembled WGS sequence"/>
</dbReference>
<dbReference type="InterPro" id="IPR029058">
    <property type="entry name" value="AB_hydrolase_fold"/>
</dbReference>
<name>A0A931IDL5_9NOCA</name>
<dbReference type="Gene3D" id="3.40.50.1820">
    <property type="entry name" value="alpha/beta hydrolase"/>
    <property type="match status" value="1"/>
</dbReference>
<keyword evidence="3" id="KW-1185">Reference proteome</keyword>
<evidence type="ECO:0000313" key="3">
    <source>
        <dbReference type="Proteomes" id="UP000655751"/>
    </source>
</evidence>
<feature type="compositionally biased region" description="Gly residues" evidence="1">
    <location>
        <begin position="207"/>
        <end position="217"/>
    </location>
</feature>
<dbReference type="AlphaFoldDB" id="A0A931IDL5"/>
<feature type="region of interest" description="Disordered" evidence="1">
    <location>
        <begin position="202"/>
        <end position="222"/>
    </location>
</feature>
<accession>A0A931IDL5</accession>
<comment type="caution">
    <text evidence="2">The sequence shown here is derived from an EMBL/GenBank/DDBJ whole genome shotgun (WGS) entry which is preliminary data.</text>
</comment>
<sequence length="436" mass="47376">MPTDTKPIDYFVTDTGARVPRYALQFDADGISTSPLTQRALIDAVGAGEFTDVIAFCHGWNNDWDAANETYLRFLSVFHKMMHDGGYRFDREYRPALVGLYWPSAALEFSWEHGPDIAAADERANTPDTTLEFAPLVAEGDRAEFYRLTEPARIDETEGRRLIDMLVDVCATGDADLPADTARDADDILAAWAMIEAELAPRVSPGDPGGSANGGGPSPEAAGFLSALDPRKLLRMFTVYQMKDRAGTVGTVGVGPMLREMLEKSNSDTRFHVIGHSYGARVFLNAVSRPAGAPLPRPVDSMLLLQPAVNYLCFSADHPEGGYRGAGEFVRQPIVTTFSLEDRALRCFFHLALRRGKDLGDIGVAGADAPSDYAALGGYGPGGRVRVTWADIKDPGDLYPHVDTEVLSVNGSRTIHGHSEIFDPSTAWALFTLMNG</sequence>